<comment type="caution">
    <text evidence="1">The sequence shown here is derived from an EMBL/GenBank/DDBJ whole genome shotgun (WGS) entry which is preliminary data.</text>
</comment>
<dbReference type="InterPro" id="IPR021250">
    <property type="entry name" value="DUF2789"/>
</dbReference>
<dbReference type="RefSeq" id="WP_310865954.1">
    <property type="nucleotide sequence ID" value="NZ_JAVLSF010000170.1"/>
</dbReference>
<accession>A0AAJ2LQ85</accession>
<organism evidence="1 2">
    <name type="scientific">Rhizobium hidalgonense</name>
    <dbReference type="NCBI Taxonomy" id="1538159"/>
    <lineage>
        <taxon>Bacteria</taxon>
        <taxon>Pseudomonadati</taxon>
        <taxon>Pseudomonadota</taxon>
        <taxon>Alphaproteobacteria</taxon>
        <taxon>Hyphomicrobiales</taxon>
        <taxon>Rhizobiaceae</taxon>
        <taxon>Rhizobium/Agrobacterium group</taxon>
        <taxon>Rhizobium</taxon>
    </lineage>
</organism>
<dbReference type="InterPro" id="IPR038086">
    <property type="entry name" value="DUF2789_sf"/>
</dbReference>
<dbReference type="Pfam" id="PF10982">
    <property type="entry name" value="DUF2789"/>
    <property type="match status" value="1"/>
</dbReference>
<protein>
    <submittedName>
        <fullName evidence="1">DUF2789 family protein</fullName>
    </submittedName>
</protein>
<evidence type="ECO:0000313" key="2">
    <source>
        <dbReference type="Proteomes" id="UP001268610"/>
    </source>
</evidence>
<dbReference type="EMBL" id="JAVLSF010000170">
    <property type="protein sequence ID" value="MDR9777768.1"/>
    <property type="molecule type" value="Genomic_DNA"/>
</dbReference>
<dbReference type="Gene3D" id="1.10.10.1130">
    <property type="entry name" value="Uncharacterised protein PF10982, DUF2789"/>
    <property type="match status" value="1"/>
</dbReference>
<name>A0AAJ2LQ85_9HYPH</name>
<dbReference type="Proteomes" id="UP001268610">
    <property type="component" value="Unassembled WGS sequence"/>
</dbReference>
<sequence length="86" mass="9755">MTGTFAHMTTLFEQLGLDSSNEAIATFIGNHQLKADMSLIDAPFWNESQQQFLQKKIKTDDATWTIIIDQLNEALHEEAVARSQQM</sequence>
<gene>
    <name evidence="1" type="ORF">RJJ65_35120</name>
</gene>
<proteinExistence type="predicted"/>
<evidence type="ECO:0000313" key="1">
    <source>
        <dbReference type="EMBL" id="MDR9777768.1"/>
    </source>
</evidence>
<reference evidence="1" key="1">
    <citation type="submission" date="2023-04" db="EMBL/GenBank/DDBJ databases">
        <title>Genomic characterization of faba bean (Vicia faba) microsymbionts in Mexican soils.</title>
        <authorList>
            <person name="Rivera Orduna F.N."/>
            <person name="Guevara-Luna J."/>
            <person name="Yan J."/>
            <person name="Arroyo-Herrera I."/>
            <person name="Li Y."/>
            <person name="Vasquez-Murrieta M.S."/>
            <person name="Wang E.T."/>
        </authorList>
    </citation>
    <scope>NUCLEOTIDE SEQUENCE</scope>
    <source>
        <strain evidence="1">CH26</strain>
    </source>
</reference>
<dbReference type="AlphaFoldDB" id="A0AAJ2LQ85"/>